<dbReference type="InterPro" id="IPR013783">
    <property type="entry name" value="Ig-like_fold"/>
</dbReference>
<keyword evidence="1" id="KW-0732">Signal</keyword>
<dbReference type="Proteomes" id="UP000248553">
    <property type="component" value="Unassembled WGS sequence"/>
</dbReference>
<dbReference type="AlphaFoldDB" id="A0A328BHS6"/>
<dbReference type="SUPFAM" id="SSF49265">
    <property type="entry name" value="Fibronectin type III"/>
    <property type="match status" value="2"/>
</dbReference>
<dbReference type="InterPro" id="IPR026444">
    <property type="entry name" value="Secre_tail"/>
</dbReference>
<evidence type="ECO:0000259" key="2">
    <source>
        <dbReference type="PROSITE" id="PS50853"/>
    </source>
</evidence>
<dbReference type="Pfam" id="PF23759">
    <property type="entry name" value="GBD_T9SS_assoc"/>
    <property type="match status" value="2"/>
</dbReference>
<reference evidence="4" key="1">
    <citation type="submission" date="2018-05" db="EMBL/GenBank/DDBJ databases">
        <authorList>
            <person name="Nie L."/>
        </authorList>
    </citation>
    <scope>NUCLEOTIDE SEQUENCE [LARGE SCALE GENOMIC DNA]</scope>
    <source>
        <strain evidence="4">NL</strain>
    </source>
</reference>
<dbReference type="Pfam" id="PF18962">
    <property type="entry name" value="Por_Secre_tail"/>
    <property type="match status" value="1"/>
</dbReference>
<protein>
    <recommendedName>
        <fullName evidence="2">Fibronectin type-III domain-containing protein</fullName>
    </recommendedName>
</protein>
<feature type="signal peptide" evidence="1">
    <location>
        <begin position="1"/>
        <end position="33"/>
    </location>
</feature>
<dbReference type="PROSITE" id="PS50853">
    <property type="entry name" value="FN3"/>
    <property type="match status" value="2"/>
</dbReference>
<sequence length="807" mass="82717">MGKRLLTEFLHTSWRRALAVTAAALLGATAAHAQVDAYTMTPSQGTFTPITGGTTVADIQDDDEVSTAIPLGFTFQFDGVSYTQAVASSNGWLSFNATTTNNYRFNELNVAPVDIRPLVAPLWDDIDGETGVASYLTTGTAPNRVFTMQWLDWQWNYSATGSTISFQVKLYEGTNRVEFIYRPENGTINSASASIGLAGATIGSFLSLNNTSATPAVSSSTETSNIATRPVSGQVYAFLPPVSTGCSTPRGLSATNLSLTTATLNWTALSGNGTFTVEYGPRGFVPGSGAPGVVTRTGITGNSLAITGLSGLTTYQFYVTQNCGGTLGNSGRSNAGTFTTINDECTTAVPLTASISTSCTTRTRATLTGATGSTGAPAPGCASYQGGDVWFSVVVPASGTLTIQTDSVGNSPITDTGVALYSGTCSGLSLVGCDDDGGNNAFSLLTSTSLVPGSTVYVRLWQYNNATPTGDVYICARTTSNCATPTAPVVTPTAGGGVLSWGGTLAAGETFSVQYRQLATPTFTSINNITSTSTTLTGLNSNTDYCFTVTKNCGGQQGASVPSVEVCFRTLIAIPTNDEPCGAVALAVNGSGQLTQTVSTNAGATTSVQTGITLPACSPSQAPKDVWFRVTLPAGQTSLEVAMSGNPGGMLRLFTASTCSTSFTQVACRAAAAANQSVGNQTFTGLTAGATYYVAVSGYGSNDTQGAFTIGSVITGSRNALAGSQLAVFPNPVHNGALTLRLDGAGKASAGQAVLINSLGQVVRTQAVSIRNGAAEQQLSVDGLSRGLYTLRLQVDGAAVTRPVVVE</sequence>
<feature type="domain" description="Fibronectin type-III" evidence="2">
    <location>
        <begin position="248"/>
        <end position="343"/>
    </location>
</feature>
<comment type="caution">
    <text evidence="3">The sequence shown here is derived from an EMBL/GenBank/DDBJ whole genome shotgun (WGS) entry which is preliminary data.</text>
</comment>
<dbReference type="SMART" id="SM00060">
    <property type="entry name" value="FN3"/>
    <property type="match status" value="3"/>
</dbReference>
<dbReference type="InterPro" id="IPR056600">
    <property type="entry name" value="GBD_T9SS_assoc"/>
</dbReference>
<evidence type="ECO:0000256" key="1">
    <source>
        <dbReference type="SAM" id="SignalP"/>
    </source>
</evidence>
<dbReference type="OrthoDB" id="869215at2"/>
<dbReference type="RefSeq" id="WP_111478118.1">
    <property type="nucleotide sequence ID" value="NZ_QHKM01000003.1"/>
</dbReference>
<accession>A0A328BHS6</accession>
<gene>
    <name evidence="3" type="ORF">DLM85_10710</name>
</gene>
<name>A0A328BHS6_9BACT</name>
<feature type="domain" description="Fibronectin type-III" evidence="2">
    <location>
        <begin position="484"/>
        <end position="573"/>
    </location>
</feature>
<dbReference type="EMBL" id="QHKM01000003">
    <property type="protein sequence ID" value="RAK66683.1"/>
    <property type="molecule type" value="Genomic_DNA"/>
</dbReference>
<dbReference type="Gene3D" id="2.60.120.380">
    <property type="match status" value="2"/>
</dbReference>
<dbReference type="Gene3D" id="2.60.40.10">
    <property type="entry name" value="Immunoglobulins"/>
    <property type="match status" value="2"/>
</dbReference>
<dbReference type="CDD" id="cd00063">
    <property type="entry name" value="FN3"/>
    <property type="match status" value="1"/>
</dbReference>
<organism evidence="3 4">
    <name type="scientific">Hymenobacter edaphi</name>
    <dbReference type="NCBI Taxonomy" id="2211146"/>
    <lineage>
        <taxon>Bacteria</taxon>
        <taxon>Pseudomonadati</taxon>
        <taxon>Bacteroidota</taxon>
        <taxon>Cytophagia</taxon>
        <taxon>Cytophagales</taxon>
        <taxon>Hymenobacteraceae</taxon>
        <taxon>Hymenobacter</taxon>
    </lineage>
</organism>
<dbReference type="InterPro" id="IPR003961">
    <property type="entry name" value="FN3_dom"/>
</dbReference>
<evidence type="ECO:0000313" key="4">
    <source>
        <dbReference type="Proteomes" id="UP000248553"/>
    </source>
</evidence>
<proteinExistence type="predicted"/>
<keyword evidence="4" id="KW-1185">Reference proteome</keyword>
<feature type="chain" id="PRO_5016335189" description="Fibronectin type-III domain-containing protein" evidence="1">
    <location>
        <begin position="34"/>
        <end position="807"/>
    </location>
</feature>
<evidence type="ECO:0000313" key="3">
    <source>
        <dbReference type="EMBL" id="RAK66683.1"/>
    </source>
</evidence>
<dbReference type="NCBIfam" id="TIGR04183">
    <property type="entry name" value="Por_Secre_tail"/>
    <property type="match status" value="1"/>
</dbReference>
<dbReference type="InterPro" id="IPR036116">
    <property type="entry name" value="FN3_sf"/>
</dbReference>